<gene>
    <name evidence="1" type="ORF">VFH_I258000</name>
</gene>
<dbReference type="Proteomes" id="UP001157006">
    <property type="component" value="Chromosome 1L"/>
</dbReference>
<protein>
    <submittedName>
        <fullName evidence="1">Uncharacterized protein</fullName>
    </submittedName>
</protein>
<reference evidence="1 2" key="1">
    <citation type="submission" date="2023-01" db="EMBL/GenBank/DDBJ databases">
        <authorList>
            <person name="Kreplak J."/>
        </authorList>
    </citation>
    <scope>NUCLEOTIDE SEQUENCE [LARGE SCALE GENOMIC DNA]</scope>
</reference>
<dbReference type="EMBL" id="OX451736">
    <property type="protein sequence ID" value="CAI8586520.1"/>
    <property type="molecule type" value="Genomic_DNA"/>
</dbReference>
<proteinExistence type="predicted"/>
<accession>A0AAV0YKE6</accession>
<evidence type="ECO:0000313" key="1">
    <source>
        <dbReference type="EMBL" id="CAI8586520.1"/>
    </source>
</evidence>
<organism evidence="1 2">
    <name type="scientific">Vicia faba</name>
    <name type="common">Broad bean</name>
    <name type="synonym">Faba vulgaris</name>
    <dbReference type="NCBI Taxonomy" id="3906"/>
    <lineage>
        <taxon>Eukaryota</taxon>
        <taxon>Viridiplantae</taxon>
        <taxon>Streptophyta</taxon>
        <taxon>Embryophyta</taxon>
        <taxon>Tracheophyta</taxon>
        <taxon>Spermatophyta</taxon>
        <taxon>Magnoliopsida</taxon>
        <taxon>eudicotyledons</taxon>
        <taxon>Gunneridae</taxon>
        <taxon>Pentapetalae</taxon>
        <taxon>rosids</taxon>
        <taxon>fabids</taxon>
        <taxon>Fabales</taxon>
        <taxon>Fabaceae</taxon>
        <taxon>Papilionoideae</taxon>
        <taxon>50 kb inversion clade</taxon>
        <taxon>NPAAA clade</taxon>
        <taxon>Hologalegina</taxon>
        <taxon>IRL clade</taxon>
        <taxon>Fabeae</taxon>
        <taxon>Vicia</taxon>
    </lineage>
</organism>
<evidence type="ECO:0000313" key="2">
    <source>
        <dbReference type="Proteomes" id="UP001157006"/>
    </source>
</evidence>
<sequence length="106" mass="12348">MLTNWYRGFFSFFCRNMKRTKQSHPHNIGHLSMIHSRRRLHHLRRQHLEATTRTTEAPAAPYLHRLHAYRPPCRSTSFGLPHIAIATPADLAARHHEQPANALLNV</sequence>
<name>A0AAV0YKE6_VICFA</name>
<dbReference type="AlphaFoldDB" id="A0AAV0YKE6"/>
<keyword evidence="2" id="KW-1185">Reference proteome</keyword>